<keyword evidence="2" id="KW-0378">Hydrolase</keyword>
<gene>
    <name evidence="4" type="primary">TATDN2</name>
    <name evidence="4" type="ORF">CDAR_596491</name>
</gene>
<comment type="caution">
    <text evidence="4">The sequence shown here is derived from an EMBL/GenBank/DDBJ whole genome shotgun (WGS) entry which is preliminary data.</text>
</comment>
<dbReference type="Pfam" id="PF01026">
    <property type="entry name" value="TatD_DNase"/>
    <property type="match status" value="1"/>
</dbReference>
<dbReference type="SUPFAM" id="SSF51556">
    <property type="entry name" value="Metallo-dependent hydrolases"/>
    <property type="match status" value="1"/>
</dbReference>
<dbReference type="CDD" id="cd01310">
    <property type="entry name" value="TatD_DNAse"/>
    <property type="match status" value="1"/>
</dbReference>
<evidence type="ECO:0000256" key="1">
    <source>
        <dbReference type="ARBA" id="ARBA00009275"/>
    </source>
</evidence>
<dbReference type="GO" id="GO:0016788">
    <property type="term" value="F:hydrolase activity, acting on ester bonds"/>
    <property type="evidence" value="ECO:0007669"/>
    <property type="project" value="InterPro"/>
</dbReference>
<dbReference type="AlphaFoldDB" id="A0AAV4U896"/>
<dbReference type="InterPro" id="IPR018228">
    <property type="entry name" value="DNase_TatD-rel_CS"/>
</dbReference>
<evidence type="ECO:0000313" key="5">
    <source>
        <dbReference type="Proteomes" id="UP001054837"/>
    </source>
</evidence>
<accession>A0AAV4U896</accession>
<dbReference type="PANTHER" id="PTHR46363">
    <property type="entry name" value="DEOXYRIBONUCLEASE TATDN2-RELATED"/>
    <property type="match status" value="1"/>
</dbReference>
<proteinExistence type="inferred from homology"/>
<feature type="compositionally biased region" description="Basic and acidic residues" evidence="3">
    <location>
        <begin position="21"/>
        <end position="30"/>
    </location>
</feature>
<dbReference type="InterPro" id="IPR001130">
    <property type="entry name" value="TatD-like"/>
</dbReference>
<evidence type="ECO:0000256" key="3">
    <source>
        <dbReference type="SAM" id="MobiDB-lite"/>
    </source>
</evidence>
<reference evidence="4 5" key="1">
    <citation type="submission" date="2021-06" db="EMBL/GenBank/DDBJ databases">
        <title>Caerostris darwini draft genome.</title>
        <authorList>
            <person name="Kono N."/>
            <person name="Arakawa K."/>
        </authorList>
    </citation>
    <scope>NUCLEOTIDE SEQUENCE [LARGE SCALE GENOMIC DNA]</scope>
</reference>
<dbReference type="InterPro" id="IPR032466">
    <property type="entry name" value="Metal_Hydrolase"/>
</dbReference>
<evidence type="ECO:0000256" key="2">
    <source>
        <dbReference type="ARBA" id="ARBA00022801"/>
    </source>
</evidence>
<dbReference type="FunFam" id="3.20.20.140:FF:000027">
    <property type="entry name" value="putative deoxyribonuclease TATDN2"/>
    <property type="match status" value="1"/>
</dbReference>
<evidence type="ECO:0000313" key="4">
    <source>
        <dbReference type="EMBL" id="GIY53957.1"/>
    </source>
</evidence>
<feature type="region of interest" description="Disordered" evidence="3">
    <location>
        <begin position="48"/>
        <end position="80"/>
    </location>
</feature>
<name>A0AAV4U896_9ARAC</name>
<keyword evidence="5" id="KW-1185">Reference proteome</keyword>
<dbReference type="Proteomes" id="UP001054837">
    <property type="component" value="Unassembled WGS sequence"/>
</dbReference>
<comment type="similarity">
    <text evidence="1">Belongs to the metallo-dependent hydrolases superfamily. TatD-type hydrolase family.</text>
</comment>
<dbReference type="EMBL" id="BPLQ01010838">
    <property type="protein sequence ID" value="GIY53957.1"/>
    <property type="molecule type" value="Genomic_DNA"/>
</dbReference>
<dbReference type="PANTHER" id="PTHR46363:SF1">
    <property type="entry name" value="DEOXYRIBONUCLEASE TATDN2-RELATED"/>
    <property type="match status" value="1"/>
</dbReference>
<dbReference type="PROSITE" id="PS01091">
    <property type="entry name" value="TATD_3"/>
    <property type="match status" value="1"/>
</dbReference>
<dbReference type="Gene3D" id="3.20.20.140">
    <property type="entry name" value="Metal-dependent hydrolases"/>
    <property type="match status" value="1"/>
</dbReference>
<organism evidence="4 5">
    <name type="scientific">Caerostris darwini</name>
    <dbReference type="NCBI Taxonomy" id="1538125"/>
    <lineage>
        <taxon>Eukaryota</taxon>
        <taxon>Metazoa</taxon>
        <taxon>Ecdysozoa</taxon>
        <taxon>Arthropoda</taxon>
        <taxon>Chelicerata</taxon>
        <taxon>Arachnida</taxon>
        <taxon>Araneae</taxon>
        <taxon>Araneomorphae</taxon>
        <taxon>Entelegynae</taxon>
        <taxon>Araneoidea</taxon>
        <taxon>Araneidae</taxon>
        <taxon>Caerostris</taxon>
    </lineage>
</organism>
<protein>
    <submittedName>
        <fullName evidence="4">Deoxyribonuclease TATDN2</fullName>
    </submittedName>
</protein>
<dbReference type="PROSITE" id="PS01137">
    <property type="entry name" value="TATD_1"/>
    <property type="match status" value="1"/>
</dbReference>
<sequence>MSDAFCEERIFSKPNSGTNLVDRKSGERSVSESNSNKNLLTLKSVLSSSENLSEKKRASNSSSNGLNASHRQKKMTFNNNMSSSFPVKKIYSSELSYVTTDNNRQISSEVKPAKNSRNFDCKSCENTEKAYRTADRMQNSGRNTLPDYNATALCTLKSGTGFFDSHCHLDFLFNREKYRGTFSDYQAENRKTFPDSYRGCIAVFCKPWTFAKRNIWQKHLSEKNVWAAFGCHPHEAANYNDEVEEALKLALNHPKVRALGEIGLDYSGRNNCHKDVQQAVLRRQLRIARDRKMRLVIHCRDAHEDCLSILQEFLPKYLTFHLHCFTDSWTWAQKWMDAFPNVHIGITNLVTFPSAKDTHEVAKRIPLNRLLLETDAPYFVPKKSPYGTKNSHPGMAIHVAAQIAALRGIDVECVLESTYRNTKNVYNI</sequence>
<feature type="region of interest" description="Disordered" evidence="3">
    <location>
        <begin position="16"/>
        <end position="36"/>
    </location>
</feature>
<feature type="compositionally biased region" description="Low complexity" evidence="3">
    <location>
        <begin position="59"/>
        <end position="69"/>
    </location>
</feature>